<dbReference type="InterPro" id="IPR050922">
    <property type="entry name" value="LytR/CpsA/Psr_CW_biosynth"/>
</dbReference>
<feature type="compositionally biased region" description="Basic and acidic residues" evidence="2">
    <location>
        <begin position="47"/>
        <end position="63"/>
    </location>
</feature>
<name>A0ABS1LAQ5_9ACTN</name>
<proteinExistence type="inferred from homology"/>
<organism evidence="5 6">
    <name type="scientific">Nocardioides baculatus</name>
    <dbReference type="NCBI Taxonomy" id="2801337"/>
    <lineage>
        <taxon>Bacteria</taxon>
        <taxon>Bacillati</taxon>
        <taxon>Actinomycetota</taxon>
        <taxon>Actinomycetes</taxon>
        <taxon>Propionibacteriales</taxon>
        <taxon>Nocardioidaceae</taxon>
        <taxon>Nocardioides</taxon>
    </lineage>
</organism>
<dbReference type="PANTHER" id="PTHR33392">
    <property type="entry name" value="POLYISOPRENYL-TEICHOIC ACID--PEPTIDOGLYCAN TEICHOIC ACID TRANSFERASE TAGU"/>
    <property type="match status" value="1"/>
</dbReference>
<protein>
    <submittedName>
        <fullName evidence="5">LCP family protein</fullName>
    </submittedName>
</protein>
<evidence type="ECO:0000259" key="4">
    <source>
        <dbReference type="Pfam" id="PF03816"/>
    </source>
</evidence>
<keyword evidence="6" id="KW-1185">Reference proteome</keyword>
<keyword evidence="3" id="KW-0812">Transmembrane</keyword>
<keyword evidence="3" id="KW-0472">Membrane</keyword>
<evidence type="ECO:0000256" key="3">
    <source>
        <dbReference type="SAM" id="Phobius"/>
    </source>
</evidence>
<dbReference type="RefSeq" id="WP_201937410.1">
    <property type="nucleotide sequence ID" value="NZ_JAERSG010000004.1"/>
</dbReference>
<dbReference type="Pfam" id="PF03816">
    <property type="entry name" value="LytR_cpsA_psr"/>
    <property type="match status" value="1"/>
</dbReference>
<sequence length="406" mass="43720">MADRPQGSGMPEKGTPEYDWLYGGKSQSPPSDSTQRVPTQGAAASGRPDETRVMPAARREERAGGGQPPTDRRMPAASPPAQKPKPKKRRWRPRLRLGLIPLLLLLVLVYLAGVPLYHWTQIEKVDAEPSGGKRPDDQPGTNYLIVGSDKADDLTDAQRKVLKTGERGGTNTDTIIVLHTGSGGRTMMSIPRDTLTEVPGEGTQMINSAFASGGAPKLVATVEALTGIHIDHYVELGFGSVINTVDAFGGVEICPKQDMKDPLARLDITKGCQDVDGLTALAYSRSRHVTALSDLDRVARQREVISALGDEALTPWTFVNPVRYWKINDAASGAIRVDEGMNPIDLGRFALAMTGDSQTCTMPNLSAPSDPNRIIADPDRAPALFTAIIEDTTVPKRACTPTGRAR</sequence>
<comment type="caution">
    <text evidence="5">The sequence shown here is derived from an EMBL/GenBank/DDBJ whole genome shotgun (WGS) entry which is preliminary data.</text>
</comment>
<dbReference type="PANTHER" id="PTHR33392:SF6">
    <property type="entry name" value="POLYISOPRENYL-TEICHOIC ACID--PEPTIDOGLYCAN TEICHOIC ACID TRANSFERASE TAGU"/>
    <property type="match status" value="1"/>
</dbReference>
<comment type="similarity">
    <text evidence="1">Belongs to the LytR/CpsA/Psr (LCP) family.</text>
</comment>
<gene>
    <name evidence="5" type="ORF">JI751_13425</name>
</gene>
<reference evidence="5 6" key="1">
    <citation type="submission" date="2021-01" db="EMBL/GenBank/DDBJ databases">
        <title>Genome seq and assembly of Nocardiodes sp. G10.</title>
        <authorList>
            <person name="Chhetri G."/>
        </authorList>
    </citation>
    <scope>NUCLEOTIDE SEQUENCE [LARGE SCALE GENOMIC DNA]</scope>
    <source>
        <strain evidence="5 6">G10</strain>
    </source>
</reference>
<feature type="compositionally biased region" description="Polar residues" evidence="2">
    <location>
        <begin position="25"/>
        <end position="38"/>
    </location>
</feature>
<feature type="region of interest" description="Disordered" evidence="2">
    <location>
        <begin position="1"/>
        <end position="90"/>
    </location>
</feature>
<dbReference type="InterPro" id="IPR004474">
    <property type="entry name" value="LytR_CpsA_psr"/>
</dbReference>
<evidence type="ECO:0000313" key="6">
    <source>
        <dbReference type="Proteomes" id="UP000636918"/>
    </source>
</evidence>
<feature type="transmembrane region" description="Helical" evidence="3">
    <location>
        <begin position="97"/>
        <end position="119"/>
    </location>
</feature>
<dbReference type="Gene3D" id="3.40.630.190">
    <property type="entry name" value="LCP protein"/>
    <property type="match status" value="1"/>
</dbReference>
<evidence type="ECO:0000256" key="1">
    <source>
        <dbReference type="ARBA" id="ARBA00006068"/>
    </source>
</evidence>
<dbReference type="Proteomes" id="UP000636918">
    <property type="component" value="Unassembled WGS sequence"/>
</dbReference>
<accession>A0ABS1LAQ5</accession>
<evidence type="ECO:0000313" key="5">
    <source>
        <dbReference type="EMBL" id="MBL0748613.1"/>
    </source>
</evidence>
<keyword evidence="3" id="KW-1133">Transmembrane helix</keyword>
<dbReference type="EMBL" id="JAERSG010000004">
    <property type="protein sequence ID" value="MBL0748613.1"/>
    <property type="molecule type" value="Genomic_DNA"/>
</dbReference>
<evidence type="ECO:0000256" key="2">
    <source>
        <dbReference type="SAM" id="MobiDB-lite"/>
    </source>
</evidence>
<feature type="domain" description="Cell envelope-related transcriptional attenuator" evidence="4">
    <location>
        <begin position="171"/>
        <end position="311"/>
    </location>
</feature>
<dbReference type="NCBIfam" id="TIGR00350">
    <property type="entry name" value="lytR_cpsA_psr"/>
    <property type="match status" value="1"/>
</dbReference>